<comment type="caution">
    <text evidence="7">The sequence shown here is derived from an EMBL/GenBank/DDBJ whole genome shotgun (WGS) entry which is preliminary data.</text>
</comment>
<evidence type="ECO:0000256" key="5">
    <source>
        <dbReference type="SAM" id="Phobius"/>
    </source>
</evidence>
<feature type="transmembrane region" description="Helical" evidence="5">
    <location>
        <begin position="399"/>
        <end position="429"/>
    </location>
</feature>
<feature type="transmembrane region" description="Helical" evidence="5">
    <location>
        <begin position="188"/>
        <end position="214"/>
    </location>
</feature>
<gene>
    <name evidence="7" type="ORF">ACFFSY_08490</name>
</gene>
<feature type="transmembrane region" description="Helical" evidence="5">
    <location>
        <begin position="449"/>
        <end position="470"/>
    </location>
</feature>
<keyword evidence="3 5" id="KW-1133">Transmembrane helix</keyword>
<feature type="transmembrane region" description="Helical" evidence="5">
    <location>
        <begin position="234"/>
        <end position="259"/>
    </location>
</feature>
<feature type="transmembrane region" description="Helical" evidence="5">
    <location>
        <begin position="20"/>
        <end position="37"/>
    </location>
</feature>
<evidence type="ECO:0000256" key="2">
    <source>
        <dbReference type="ARBA" id="ARBA00022692"/>
    </source>
</evidence>
<reference evidence="7 8" key="1">
    <citation type="submission" date="2024-09" db="EMBL/GenBank/DDBJ databases">
        <authorList>
            <person name="Sun Q."/>
            <person name="Mori K."/>
        </authorList>
    </citation>
    <scope>NUCLEOTIDE SEQUENCE [LARGE SCALE GENOMIC DNA]</scope>
    <source>
        <strain evidence="7 8">TISTR 2452</strain>
    </source>
</reference>
<feature type="transmembrane region" description="Helical" evidence="5">
    <location>
        <begin position="358"/>
        <end position="378"/>
    </location>
</feature>
<dbReference type="GO" id="GO:0016874">
    <property type="term" value="F:ligase activity"/>
    <property type="evidence" value="ECO:0007669"/>
    <property type="project" value="UniProtKB-KW"/>
</dbReference>
<dbReference type="Pfam" id="PF04932">
    <property type="entry name" value="Wzy_C"/>
    <property type="match status" value="1"/>
</dbReference>
<proteinExistence type="predicted"/>
<evidence type="ECO:0000256" key="4">
    <source>
        <dbReference type="ARBA" id="ARBA00023136"/>
    </source>
</evidence>
<feature type="domain" description="O-antigen ligase-related" evidence="6">
    <location>
        <begin position="231"/>
        <end position="369"/>
    </location>
</feature>
<dbReference type="Proteomes" id="UP001589747">
    <property type="component" value="Unassembled WGS sequence"/>
</dbReference>
<organism evidence="7 8">
    <name type="scientific">Paenibacillus aurantiacus</name>
    <dbReference type="NCBI Taxonomy" id="1936118"/>
    <lineage>
        <taxon>Bacteria</taxon>
        <taxon>Bacillati</taxon>
        <taxon>Bacillota</taxon>
        <taxon>Bacilli</taxon>
        <taxon>Bacillales</taxon>
        <taxon>Paenibacillaceae</taxon>
        <taxon>Paenibacillus</taxon>
    </lineage>
</organism>
<evidence type="ECO:0000256" key="1">
    <source>
        <dbReference type="ARBA" id="ARBA00004141"/>
    </source>
</evidence>
<dbReference type="Gene3D" id="1.25.40.10">
    <property type="entry name" value="Tetratricopeptide repeat domain"/>
    <property type="match status" value="1"/>
</dbReference>
<comment type="subcellular location">
    <subcellularLocation>
        <location evidence="1">Membrane</location>
        <topology evidence="1">Multi-pass membrane protein</topology>
    </subcellularLocation>
</comment>
<keyword evidence="7" id="KW-0436">Ligase</keyword>
<feature type="transmembrane region" description="Helical" evidence="5">
    <location>
        <begin position="271"/>
        <end position="297"/>
    </location>
</feature>
<dbReference type="PANTHER" id="PTHR37422:SF17">
    <property type="entry name" value="O-ANTIGEN LIGASE"/>
    <property type="match status" value="1"/>
</dbReference>
<evidence type="ECO:0000313" key="8">
    <source>
        <dbReference type="Proteomes" id="UP001589747"/>
    </source>
</evidence>
<dbReference type="InterPro" id="IPR051533">
    <property type="entry name" value="WaaL-like"/>
</dbReference>
<feature type="transmembrane region" description="Helical" evidence="5">
    <location>
        <begin position="126"/>
        <end position="144"/>
    </location>
</feature>
<dbReference type="EMBL" id="JBHMDO010000015">
    <property type="protein sequence ID" value="MFB9325965.1"/>
    <property type="molecule type" value="Genomic_DNA"/>
</dbReference>
<accession>A0ABV5KM32</accession>
<feature type="transmembrane region" description="Helical" evidence="5">
    <location>
        <begin position="156"/>
        <end position="176"/>
    </location>
</feature>
<sequence>MGTKRNSAASPAKTNTERVAFWALAGFLVSGMLLHGLLLEREFLTASTVCALLLLLVAMSDRLRLRQPALIGALAACMVGYGIPVFYAVAPAHALQEALKSIIPVSVAVLGWAITATAYRKLIQVMVMSAALTTILGLALGLFYEGRLAGFMDYANGLGILLLVCSVLGFPLYMAGKQTFYLPAAYTFALGIGLTQSRTVFALGVLGAFVSLLASRRGDRLAWGNYASVSLMGVAGAACYGNSLWLFALTILFAGGFVWGLSRMATRRLPLAAVGMGALAAIFAALVLWGGSIFRWLSLSSNLTDLRTRLVYYEDGLDMIRDSIWTGYGGGAWAELQYRYQSADYYIAYLHNHLLQTWLDAGIVGVGTFLAVTVLVVANGIRSVRRSKEGLHSFEVARLAACIALWLQSLLDFTFSSPYLFALFIFLGIQTEDGDNLVKRDAGLRAGWAKAPIAACCIMLALLAGSTLLAQTYYDRAIRAASQERLADAVSYLERSMAFGIYDDAAHDRKARLYYEGYMERRDRAYLTIADAEIDAALAGNPEHVWYRKLRSDIDWELGERAAALSELERLVRQNPFMASWREELNKKRSETS</sequence>
<feature type="transmembrane region" description="Helical" evidence="5">
    <location>
        <begin position="43"/>
        <end position="59"/>
    </location>
</feature>
<keyword evidence="2 5" id="KW-0812">Transmembrane</keyword>
<keyword evidence="4 5" id="KW-0472">Membrane</keyword>
<feature type="transmembrane region" description="Helical" evidence="5">
    <location>
        <begin position="71"/>
        <end position="90"/>
    </location>
</feature>
<protein>
    <submittedName>
        <fullName evidence="7">O-antigen ligase family protein</fullName>
    </submittedName>
</protein>
<evidence type="ECO:0000256" key="3">
    <source>
        <dbReference type="ARBA" id="ARBA00022989"/>
    </source>
</evidence>
<keyword evidence="8" id="KW-1185">Reference proteome</keyword>
<dbReference type="RefSeq" id="WP_377492775.1">
    <property type="nucleotide sequence ID" value="NZ_JBHMDO010000015.1"/>
</dbReference>
<name>A0ABV5KM32_9BACL</name>
<dbReference type="InterPro" id="IPR011990">
    <property type="entry name" value="TPR-like_helical_dom_sf"/>
</dbReference>
<dbReference type="PANTHER" id="PTHR37422">
    <property type="entry name" value="TEICHURONIC ACID BIOSYNTHESIS PROTEIN TUAE"/>
    <property type="match status" value="1"/>
</dbReference>
<dbReference type="InterPro" id="IPR007016">
    <property type="entry name" value="O-antigen_ligase-rel_domated"/>
</dbReference>
<evidence type="ECO:0000259" key="6">
    <source>
        <dbReference type="Pfam" id="PF04932"/>
    </source>
</evidence>
<evidence type="ECO:0000313" key="7">
    <source>
        <dbReference type="EMBL" id="MFB9325965.1"/>
    </source>
</evidence>